<evidence type="ECO:0000256" key="3">
    <source>
        <dbReference type="ARBA" id="ARBA00023002"/>
    </source>
</evidence>
<keyword evidence="3" id="KW-0560">Oxidoreductase</keyword>
<evidence type="ECO:0000256" key="2">
    <source>
        <dbReference type="ARBA" id="ARBA00022723"/>
    </source>
</evidence>
<gene>
    <name evidence="6" type="ORF">DUE52_26895</name>
</gene>
<keyword evidence="1" id="KW-0004">4Fe-4S</keyword>
<keyword evidence="2" id="KW-0479">Metal-binding</keyword>
<sequence length="488" mass="52736">MDSNPINTEISSMFNLNRRKFLRSAALGTTALSGLGLAEGAAAEPKDATKFSEPSRDLPIKGDVDVIVCGGGPAGIAAAITAARAGARTQLLEIHGCLGGVWTAGLLTYIFDFNKPGLTKEIIKKLDERDARRNKVPDQFVYAPDDMKVLLEEMCAEAGVKFLLHTRVAAAYKDKNQVTTVITESKSGRQAWKAKVFIDATGDGDLGAQAGNSWEIGKGGDTCPCQPLTLNTLAVVKDAAALKPYISFYQDDNGKANMDWHVKATKEFMKEINRAGITPSYGMPTLFLIRDNLVMVMVNHEYNIKAFDADEITEATVRARAEVYSIVRGLNKLGGPWEGIQIVATPEQIGIRDGRRIHGRYTVTKEDLAMGARHQDAVVRPTFGVDIHASDRKTNETETISRGGIKMIPYDIPLRALIAKDVDGLMMAGRCISGDFTAHASYRVTGNAVAMGEAAGVVAALAAKSKRLPHEVQWSEAVAVLTKLGMRS</sequence>
<dbReference type="InterPro" id="IPR006311">
    <property type="entry name" value="TAT_signal"/>
</dbReference>
<proteinExistence type="predicted"/>
<comment type="caution">
    <text evidence="6">The sequence shown here is derived from an EMBL/GenBank/DDBJ whole genome shotgun (WGS) entry which is preliminary data.</text>
</comment>
<accession>A0A368JG32</accession>
<evidence type="ECO:0000256" key="4">
    <source>
        <dbReference type="ARBA" id="ARBA00023004"/>
    </source>
</evidence>
<dbReference type="InterPro" id="IPR036188">
    <property type="entry name" value="FAD/NAD-bd_sf"/>
</dbReference>
<dbReference type="GO" id="GO:0016491">
    <property type="term" value="F:oxidoreductase activity"/>
    <property type="evidence" value="ECO:0007669"/>
    <property type="project" value="UniProtKB-KW"/>
</dbReference>
<dbReference type="PROSITE" id="PS51318">
    <property type="entry name" value="TAT"/>
    <property type="match status" value="1"/>
</dbReference>
<keyword evidence="7" id="KW-1185">Reference proteome</keyword>
<evidence type="ECO:0000256" key="5">
    <source>
        <dbReference type="ARBA" id="ARBA00023014"/>
    </source>
</evidence>
<dbReference type="Gene3D" id="3.50.50.60">
    <property type="entry name" value="FAD/NAD(P)-binding domain"/>
    <property type="match status" value="1"/>
</dbReference>
<dbReference type="PANTHER" id="PTHR43498">
    <property type="entry name" value="FERREDOXIN:COB-COM HETERODISULFIDE REDUCTASE SUBUNIT A"/>
    <property type="match status" value="1"/>
</dbReference>
<keyword evidence="4" id="KW-0408">Iron</keyword>
<dbReference type="GO" id="GO:0051539">
    <property type="term" value="F:4 iron, 4 sulfur cluster binding"/>
    <property type="evidence" value="ECO:0007669"/>
    <property type="project" value="UniProtKB-KW"/>
</dbReference>
<dbReference type="Proteomes" id="UP000253383">
    <property type="component" value="Unassembled WGS sequence"/>
</dbReference>
<evidence type="ECO:0000256" key="1">
    <source>
        <dbReference type="ARBA" id="ARBA00022485"/>
    </source>
</evidence>
<evidence type="ECO:0000313" key="6">
    <source>
        <dbReference type="EMBL" id="RCR66502.1"/>
    </source>
</evidence>
<dbReference type="PRINTS" id="PR00368">
    <property type="entry name" value="FADPNR"/>
</dbReference>
<evidence type="ECO:0000313" key="7">
    <source>
        <dbReference type="Proteomes" id="UP000253383"/>
    </source>
</evidence>
<dbReference type="AlphaFoldDB" id="A0A368JG32"/>
<dbReference type="OrthoDB" id="9777740at2"/>
<reference evidence="6 7" key="1">
    <citation type="submission" date="2018-07" db="EMBL/GenBank/DDBJ databases">
        <title>Genome analysis of Larkinella rosea.</title>
        <authorList>
            <person name="Zhou Z."/>
            <person name="Wang G."/>
        </authorList>
    </citation>
    <scope>NUCLEOTIDE SEQUENCE [LARGE SCALE GENOMIC DNA]</scope>
    <source>
        <strain evidence="7">zzj9</strain>
    </source>
</reference>
<dbReference type="PANTHER" id="PTHR43498:SF1">
    <property type="entry name" value="COB--COM HETERODISULFIDE REDUCTASE IRON-SULFUR SUBUNIT A"/>
    <property type="match status" value="1"/>
</dbReference>
<organism evidence="6 7">
    <name type="scientific">Larkinella punicea</name>
    <dbReference type="NCBI Taxonomy" id="2315727"/>
    <lineage>
        <taxon>Bacteria</taxon>
        <taxon>Pseudomonadati</taxon>
        <taxon>Bacteroidota</taxon>
        <taxon>Cytophagia</taxon>
        <taxon>Cytophagales</taxon>
        <taxon>Spirosomataceae</taxon>
        <taxon>Larkinella</taxon>
    </lineage>
</organism>
<name>A0A368JG32_9BACT</name>
<dbReference type="SUPFAM" id="SSF51905">
    <property type="entry name" value="FAD/NAD(P)-binding domain"/>
    <property type="match status" value="1"/>
</dbReference>
<dbReference type="GO" id="GO:0046872">
    <property type="term" value="F:metal ion binding"/>
    <property type="evidence" value="ECO:0007669"/>
    <property type="project" value="UniProtKB-KW"/>
</dbReference>
<keyword evidence="5" id="KW-0411">Iron-sulfur</keyword>
<protein>
    <submittedName>
        <fullName evidence="6">FAD-dependent oxidoreductase</fullName>
    </submittedName>
</protein>
<dbReference type="EMBL" id="QOWE01000027">
    <property type="protein sequence ID" value="RCR66502.1"/>
    <property type="molecule type" value="Genomic_DNA"/>
</dbReference>
<dbReference type="InterPro" id="IPR039650">
    <property type="entry name" value="HdrA-like"/>
</dbReference>
<dbReference type="Pfam" id="PF12831">
    <property type="entry name" value="FAD_oxidored"/>
    <property type="match status" value="1"/>
</dbReference>